<dbReference type="InParanoid" id="A0A1Y2E6C2"/>
<dbReference type="EMBL" id="MCFJ01000004">
    <property type="protein sequence ID" value="ORY67072.1"/>
    <property type="molecule type" value="Genomic_DNA"/>
</dbReference>
<dbReference type="GeneID" id="63769920"/>
<dbReference type="Proteomes" id="UP000193689">
    <property type="component" value="Unassembled WGS sequence"/>
</dbReference>
<evidence type="ECO:0000313" key="4">
    <source>
        <dbReference type="Proteomes" id="UP000193689"/>
    </source>
</evidence>
<dbReference type="AlphaFoldDB" id="A0A1Y2E6C2"/>
<dbReference type="RefSeq" id="XP_040717696.1">
    <property type="nucleotide sequence ID" value="XM_040853708.1"/>
</dbReference>
<organism evidence="3 4">
    <name type="scientific">Pseudomassariella vexata</name>
    <dbReference type="NCBI Taxonomy" id="1141098"/>
    <lineage>
        <taxon>Eukaryota</taxon>
        <taxon>Fungi</taxon>
        <taxon>Dikarya</taxon>
        <taxon>Ascomycota</taxon>
        <taxon>Pezizomycotina</taxon>
        <taxon>Sordariomycetes</taxon>
        <taxon>Xylariomycetidae</taxon>
        <taxon>Amphisphaeriales</taxon>
        <taxon>Pseudomassariaceae</taxon>
        <taxon>Pseudomassariella</taxon>
    </lineage>
</organism>
<sequence length="156" mass="17359">MCAYQHHHPPCPSLHFQAPANSLPRVQAERGRRSRQCDRCKTGRQPVSLPEDEKQPYPAPDIKRLCIRLLSTAPISLILLLLLPLPLLLLLLHGHCSGPRLMNLECAAAPIVLLAPYLPSINSTGHWLTVPHLPPVLPPVPAYTLLWPNSLPPPYR</sequence>
<reference evidence="3 4" key="1">
    <citation type="submission" date="2016-07" db="EMBL/GenBank/DDBJ databases">
        <title>Pervasive Adenine N6-methylation of Active Genes in Fungi.</title>
        <authorList>
            <consortium name="DOE Joint Genome Institute"/>
            <person name="Mondo S.J."/>
            <person name="Dannebaum R.O."/>
            <person name="Kuo R.C."/>
            <person name="Labutti K."/>
            <person name="Haridas S."/>
            <person name="Kuo A."/>
            <person name="Salamov A."/>
            <person name="Ahrendt S.R."/>
            <person name="Lipzen A."/>
            <person name="Sullivan W."/>
            <person name="Andreopoulos W.B."/>
            <person name="Clum A."/>
            <person name="Lindquist E."/>
            <person name="Daum C."/>
            <person name="Ramamoorthy G.K."/>
            <person name="Gryganskyi A."/>
            <person name="Culley D."/>
            <person name="Magnuson J.K."/>
            <person name="James T.Y."/>
            <person name="O'Malley M.A."/>
            <person name="Stajich J.E."/>
            <person name="Spatafora J.W."/>
            <person name="Visel A."/>
            <person name="Grigoriev I.V."/>
        </authorList>
    </citation>
    <scope>NUCLEOTIDE SEQUENCE [LARGE SCALE GENOMIC DNA]</scope>
    <source>
        <strain evidence="3 4">CBS 129021</strain>
    </source>
</reference>
<gene>
    <name evidence="3" type="ORF">BCR38DRAFT_150814</name>
</gene>
<evidence type="ECO:0000256" key="2">
    <source>
        <dbReference type="SAM" id="Phobius"/>
    </source>
</evidence>
<evidence type="ECO:0000256" key="1">
    <source>
        <dbReference type="SAM" id="MobiDB-lite"/>
    </source>
</evidence>
<feature type="transmembrane region" description="Helical" evidence="2">
    <location>
        <begin position="73"/>
        <end position="92"/>
    </location>
</feature>
<comment type="caution">
    <text evidence="3">The sequence shown here is derived from an EMBL/GenBank/DDBJ whole genome shotgun (WGS) entry which is preliminary data.</text>
</comment>
<keyword evidence="2" id="KW-0472">Membrane</keyword>
<proteinExistence type="predicted"/>
<feature type="compositionally biased region" description="Basic and acidic residues" evidence="1">
    <location>
        <begin position="27"/>
        <end position="41"/>
    </location>
</feature>
<protein>
    <submittedName>
        <fullName evidence="3">Uncharacterized protein</fullName>
    </submittedName>
</protein>
<accession>A0A1Y2E6C2</accession>
<feature type="region of interest" description="Disordered" evidence="1">
    <location>
        <begin position="25"/>
        <end position="55"/>
    </location>
</feature>
<keyword evidence="4" id="KW-1185">Reference proteome</keyword>
<keyword evidence="2" id="KW-0812">Transmembrane</keyword>
<name>A0A1Y2E6C2_9PEZI</name>
<keyword evidence="2" id="KW-1133">Transmembrane helix</keyword>
<evidence type="ECO:0000313" key="3">
    <source>
        <dbReference type="EMBL" id="ORY67072.1"/>
    </source>
</evidence>